<evidence type="ECO:0000256" key="1">
    <source>
        <dbReference type="SAM" id="MobiDB-lite"/>
    </source>
</evidence>
<name>A0AAV5W0F5_9BILA</name>
<dbReference type="AlphaFoldDB" id="A0AAV5W0F5"/>
<feature type="compositionally biased region" description="Polar residues" evidence="1">
    <location>
        <begin position="1"/>
        <end position="13"/>
    </location>
</feature>
<dbReference type="Proteomes" id="UP001432322">
    <property type="component" value="Unassembled WGS sequence"/>
</dbReference>
<dbReference type="EMBL" id="BTSY01000004">
    <property type="protein sequence ID" value="GMT24246.1"/>
    <property type="molecule type" value="Genomic_DNA"/>
</dbReference>
<feature type="non-terminal residue" evidence="2">
    <location>
        <position position="135"/>
    </location>
</feature>
<organism evidence="2 4">
    <name type="scientific">Pristionchus fissidentatus</name>
    <dbReference type="NCBI Taxonomy" id="1538716"/>
    <lineage>
        <taxon>Eukaryota</taxon>
        <taxon>Metazoa</taxon>
        <taxon>Ecdysozoa</taxon>
        <taxon>Nematoda</taxon>
        <taxon>Chromadorea</taxon>
        <taxon>Rhabditida</taxon>
        <taxon>Rhabditina</taxon>
        <taxon>Diplogasteromorpha</taxon>
        <taxon>Diplogasteroidea</taxon>
        <taxon>Neodiplogasteridae</taxon>
        <taxon>Pristionchus</taxon>
    </lineage>
</organism>
<evidence type="ECO:0000313" key="3">
    <source>
        <dbReference type="EMBL" id="GMT24249.1"/>
    </source>
</evidence>
<protein>
    <submittedName>
        <fullName evidence="2">Uncharacterized protein</fullName>
    </submittedName>
</protein>
<reference evidence="2" key="1">
    <citation type="submission" date="2023-10" db="EMBL/GenBank/DDBJ databases">
        <title>Genome assembly of Pristionchus species.</title>
        <authorList>
            <person name="Yoshida K."/>
            <person name="Sommer R.J."/>
        </authorList>
    </citation>
    <scope>NUCLEOTIDE SEQUENCE</scope>
    <source>
        <strain evidence="2">RS5133</strain>
    </source>
</reference>
<dbReference type="EMBL" id="BTSY01000004">
    <property type="protein sequence ID" value="GMT24249.1"/>
    <property type="molecule type" value="Genomic_DNA"/>
</dbReference>
<proteinExistence type="predicted"/>
<sequence>MGVLSLSSPNGRSSMEMRGMGSGDFDRDGIRMRKAMSFLKSGCCYLIYNESALIPISESSTIDIMFLVLLEAHFTQSSDSVNGFWAARREFVVRMGGNPDNLISLSSLKRGWTEYLSLLSVPPSSFLCCECGRYP</sequence>
<evidence type="ECO:0000313" key="4">
    <source>
        <dbReference type="Proteomes" id="UP001432322"/>
    </source>
</evidence>
<evidence type="ECO:0000313" key="2">
    <source>
        <dbReference type="EMBL" id="GMT24246.1"/>
    </source>
</evidence>
<accession>A0AAV5W0F5</accession>
<keyword evidence="4" id="KW-1185">Reference proteome</keyword>
<comment type="caution">
    <text evidence="2">The sequence shown here is derived from an EMBL/GenBank/DDBJ whole genome shotgun (WGS) entry which is preliminary data.</text>
</comment>
<feature type="region of interest" description="Disordered" evidence="1">
    <location>
        <begin position="1"/>
        <end position="22"/>
    </location>
</feature>
<gene>
    <name evidence="2" type="ORF">PFISCL1PPCAC_15543</name>
    <name evidence="3" type="ORF">PFISCL1PPCAC_15546</name>
</gene>